<evidence type="ECO:0000313" key="4">
    <source>
        <dbReference type="Proteomes" id="UP000183670"/>
    </source>
</evidence>
<dbReference type="Proteomes" id="UP000183670">
    <property type="component" value="Unassembled WGS sequence"/>
</dbReference>
<name>A0A1G6G2G5_BACOV</name>
<dbReference type="GO" id="GO:0016817">
    <property type="term" value="F:hydrolase activity, acting on acid anhydrides"/>
    <property type="evidence" value="ECO:0007669"/>
    <property type="project" value="InterPro"/>
</dbReference>
<evidence type="ECO:0000256" key="1">
    <source>
        <dbReference type="SAM" id="MobiDB-lite"/>
    </source>
</evidence>
<feature type="region of interest" description="Disordered" evidence="1">
    <location>
        <begin position="120"/>
        <end position="148"/>
    </location>
</feature>
<dbReference type="InterPro" id="IPR014819">
    <property type="entry name" value="PriCT_2"/>
</dbReference>
<accession>A0A1G6G2G5</accession>
<dbReference type="Pfam" id="PF13148">
    <property type="entry name" value="DUF3987"/>
    <property type="match status" value="1"/>
</dbReference>
<evidence type="ECO:0000259" key="2">
    <source>
        <dbReference type="Pfam" id="PF08707"/>
    </source>
</evidence>
<evidence type="ECO:0000313" key="3">
    <source>
        <dbReference type="EMBL" id="SDB76170.1"/>
    </source>
</evidence>
<proteinExistence type="predicted"/>
<gene>
    <name evidence="3" type="ORF">SAMN05192581_1006164</name>
</gene>
<feature type="domain" description="Primase C-terminal 2" evidence="2">
    <location>
        <begin position="11"/>
        <end position="86"/>
    </location>
</feature>
<sequence>MTDIESLCRLTEAVEAAGADIAPTYLEYVQLSFAIATDCGEAGRDFFHRLCRVSPKYQREHAERVFSNALHTQRGEVHLGTAFHLAEATGVAISYVETVGTVRTAPQILTQARAYNKVANEETDEETITEEKEELLSGSDPQHPLPTLPEANWPKLLQRIIKVAKNEIQRDIMLMGAFTALGACMSRHVRCLYGGKYYYPSLQCFIVAPSASGKGILSYLRLLVQPIHDEIRAKVAAQMKIYKKEKAEYDAMGKERSKMEVPQMPPNKMFLISGNNTGTGILQNIMDSEGTGLIFESEADTLSTAIGSEHGHWSDTLRKAFDHDFLSYNRRGNQEYRETKKVCLSLLMSGTPLQVKAFIPTTEDGGSSRQLYYYMYGIDKWVSQFVDDETDWEEVFNALGLEWKNQLDVIKKNGIHTLQLTNEQKNEIDTVFSELFDRSSIANDREMYSFVARMAINLCRIMSEVAVLRALEHPNPYSLQISSSSPFTPDKSIPSDNRKDGIVTRWNVSISAEDFHAVLNLAEPLYCHAMHILSFLPNTEVSHRPNADRDFLFQQLGKEFTRTELLEKATALGINKSTAITWLKRLTRQGKLISVDGKGSYARACVCMSETGKVSPLSPPYLL</sequence>
<organism evidence="3 4">
    <name type="scientific">Bacteroides ovatus</name>
    <dbReference type="NCBI Taxonomy" id="28116"/>
    <lineage>
        <taxon>Bacteria</taxon>
        <taxon>Pseudomonadati</taxon>
        <taxon>Bacteroidota</taxon>
        <taxon>Bacteroidia</taxon>
        <taxon>Bacteroidales</taxon>
        <taxon>Bacteroidaceae</taxon>
        <taxon>Bacteroides</taxon>
    </lineage>
</organism>
<dbReference type="AlphaFoldDB" id="A0A1G6G2G5"/>
<dbReference type="Pfam" id="PF08707">
    <property type="entry name" value="PriCT_2"/>
    <property type="match status" value="1"/>
</dbReference>
<reference evidence="3 4" key="1">
    <citation type="submission" date="2016-10" db="EMBL/GenBank/DDBJ databases">
        <authorList>
            <person name="de Groot N.N."/>
        </authorList>
    </citation>
    <scope>NUCLEOTIDE SEQUENCE [LARGE SCALE GENOMIC DNA]</scope>
    <source>
        <strain evidence="3 4">NLAE-zl-C500</strain>
    </source>
</reference>
<dbReference type="EMBL" id="FMYE01000006">
    <property type="protein sequence ID" value="SDB76170.1"/>
    <property type="molecule type" value="Genomic_DNA"/>
</dbReference>
<protein>
    <submittedName>
        <fullName evidence="3">Primase C terminal 2 (PriCT-2)</fullName>
    </submittedName>
</protein>
<feature type="compositionally biased region" description="Acidic residues" evidence="1">
    <location>
        <begin position="121"/>
        <end position="133"/>
    </location>
</feature>
<dbReference type="InterPro" id="IPR025048">
    <property type="entry name" value="DUF3987"/>
</dbReference>
<dbReference type="RefSeq" id="WP_074557045.1">
    <property type="nucleotide sequence ID" value="NZ_FMYE01000006.1"/>
</dbReference>